<dbReference type="RefSeq" id="WP_112769663.1">
    <property type="nucleotide sequence ID" value="NZ_CP063191.1"/>
</dbReference>
<dbReference type="PROSITE" id="PS51384">
    <property type="entry name" value="FAD_FR"/>
    <property type="match status" value="1"/>
</dbReference>
<dbReference type="Pfam" id="PF08021">
    <property type="entry name" value="FAD_binding_9"/>
    <property type="match status" value="1"/>
</dbReference>
<dbReference type="InterPro" id="IPR039261">
    <property type="entry name" value="FNR_nucleotide-bd"/>
</dbReference>
<dbReference type="PANTHER" id="PTHR30157">
    <property type="entry name" value="FERRIC REDUCTASE, NADPH-DEPENDENT"/>
    <property type="match status" value="1"/>
</dbReference>
<dbReference type="OrthoDB" id="3291337at2"/>
<organism evidence="2 3">
    <name type="scientific">Corynebacterium heidelbergense</name>
    <dbReference type="NCBI Taxonomy" id="2055947"/>
    <lineage>
        <taxon>Bacteria</taxon>
        <taxon>Bacillati</taxon>
        <taxon>Actinomycetota</taxon>
        <taxon>Actinomycetes</taxon>
        <taxon>Mycobacteriales</taxon>
        <taxon>Corynebacteriaceae</taxon>
        <taxon>Corynebacterium</taxon>
    </lineage>
</organism>
<feature type="domain" description="FAD-binding FR-type" evidence="1">
    <location>
        <begin position="15"/>
        <end position="123"/>
    </location>
</feature>
<reference evidence="2 3" key="1">
    <citation type="journal article" date="2018" name="Syst. Appl. Microbiol.">
        <title>Corynebacterium heidelbergense sp. nov., isolated from the preen glands of Egyptian geese (Alopochen aegyptiacus).</title>
        <authorList>
            <person name="Braun M.S."/>
            <person name="Wang E."/>
            <person name="Zimmermann S."/>
            <person name="Wink M."/>
        </authorList>
    </citation>
    <scope>NUCLEOTIDE SEQUENCE [LARGE SCALE GENOMIC DNA]</scope>
    <source>
        <strain evidence="2 3">DSM 104638</strain>
    </source>
</reference>
<gene>
    <name evidence="2" type="ORF">CWC39_06325</name>
</gene>
<name>A0A364VB15_9CORY</name>
<dbReference type="InterPro" id="IPR039374">
    <property type="entry name" value="SIP_fam"/>
</dbReference>
<dbReference type="GO" id="GO:0016491">
    <property type="term" value="F:oxidoreductase activity"/>
    <property type="evidence" value="ECO:0007669"/>
    <property type="project" value="InterPro"/>
</dbReference>
<dbReference type="Proteomes" id="UP000251047">
    <property type="component" value="Unassembled WGS sequence"/>
</dbReference>
<sequence>MLSELERILVRTLGSGQTTLTVLSKEWLSDSFVRVTVDCGQLFSFTPAFPTLWLRLWFPAGDASWHQRAFTIVGADEQCGRAHIEFTLHDGIASDWARAAEPGWTIQASLLGSKTPWGLRVDELAISKSKPIVLVGDMASLPAMNSLLGTLVTTPITAVVENRLASDAQVPVCASSRHQVIRCQHDSGPSVTDVAAQCVAQSSDSPRVWVALEAGKTRALVKRLRADHGITKTDLCSLGYWKAVA</sequence>
<dbReference type="Pfam" id="PF04954">
    <property type="entry name" value="SIP"/>
    <property type="match status" value="1"/>
</dbReference>
<comment type="caution">
    <text evidence="2">The sequence shown here is derived from an EMBL/GenBank/DDBJ whole genome shotgun (WGS) entry which is preliminary data.</text>
</comment>
<dbReference type="EMBL" id="PHQP01000042">
    <property type="protein sequence ID" value="RAV33842.1"/>
    <property type="molecule type" value="Genomic_DNA"/>
</dbReference>
<dbReference type="AlphaFoldDB" id="A0A364VB15"/>
<dbReference type="CDD" id="cd06193">
    <property type="entry name" value="siderophore_interacting"/>
    <property type="match status" value="1"/>
</dbReference>
<protein>
    <submittedName>
        <fullName evidence="2">NADPH-dependent ferric siderophore reductase</fullName>
    </submittedName>
</protein>
<dbReference type="InterPro" id="IPR007037">
    <property type="entry name" value="SIP_rossman_dom"/>
</dbReference>
<accession>A0A364VB15</accession>
<evidence type="ECO:0000313" key="2">
    <source>
        <dbReference type="EMBL" id="RAV33842.1"/>
    </source>
</evidence>
<dbReference type="InterPro" id="IPR017927">
    <property type="entry name" value="FAD-bd_FR_type"/>
</dbReference>
<dbReference type="SUPFAM" id="SSF63380">
    <property type="entry name" value="Riboflavin synthase domain-like"/>
    <property type="match status" value="1"/>
</dbReference>
<dbReference type="PANTHER" id="PTHR30157:SF0">
    <property type="entry name" value="NADPH-DEPENDENT FERRIC-CHELATE REDUCTASE"/>
    <property type="match status" value="1"/>
</dbReference>
<dbReference type="InterPro" id="IPR017938">
    <property type="entry name" value="Riboflavin_synthase-like_b-brl"/>
</dbReference>
<evidence type="ECO:0000259" key="1">
    <source>
        <dbReference type="PROSITE" id="PS51384"/>
    </source>
</evidence>
<dbReference type="InterPro" id="IPR013113">
    <property type="entry name" value="SIP_FAD-bd"/>
</dbReference>
<proteinExistence type="predicted"/>
<dbReference type="Gene3D" id="3.40.50.80">
    <property type="entry name" value="Nucleotide-binding domain of ferredoxin-NADP reductase (FNR) module"/>
    <property type="match status" value="1"/>
</dbReference>
<evidence type="ECO:0000313" key="3">
    <source>
        <dbReference type="Proteomes" id="UP000251047"/>
    </source>
</evidence>
<dbReference type="Gene3D" id="2.40.30.10">
    <property type="entry name" value="Translation factors"/>
    <property type="match status" value="1"/>
</dbReference>